<reference evidence="1" key="1">
    <citation type="journal article" date="2017" name="Nature">
        <title>The sunflower genome provides insights into oil metabolism, flowering and Asterid evolution.</title>
        <authorList>
            <person name="Badouin H."/>
            <person name="Gouzy J."/>
            <person name="Grassa C.J."/>
            <person name="Murat F."/>
            <person name="Staton S.E."/>
            <person name="Cottret L."/>
            <person name="Lelandais-Briere C."/>
            <person name="Owens G.L."/>
            <person name="Carrere S."/>
            <person name="Mayjonade B."/>
            <person name="Legrand L."/>
            <person name="Gill N."/>
            <person name="Kane N.C."/>
            <person name="Bowers J.E."/>
            <person name="Hubner S."/>
            <person name="Bellec A."/>
            <person name="Berard A."/>
            <person name="Berges H."/>
            <person name="Blanchet N."/>
            <person name="Boniface M.C."/>
            <person name="Brunel D."/>
            <person name="Catrice O."/>
            <person name="Chaidir N."/>
            <person name="Claudel C."/>
            <person name="Donnadieu C."/>
            <person name="Faraut T."/>
            <person name="Fievet G."/>
            <person name="Helmstetter N."/>
            <person name="King M."/>
            <person name="Knapp S.J."/>
            <person name="Lai Z."/>
            <person name="Le Paslier M.C."/>
            <person name="Lippi Y."/>
            <person name="Lorenzon L."/>
            <person name="Mandel J.R."/>
            <person name="Marage G."/>
            <person name="Marchand G."/>
            <person name="Marquand E."/>
            <person name="Bret-Mestries E."/>
            <person name="Morien E."/>
            <person name="Nambeesan S."/>
            <person name="Nguyen T."/>
            <person name="Pegot-Espagnet P."/>
            <person name="Pouilly N."/>
            <person name="Raftis F."/>
            <person name="Sallet E."/>
            <person name="Schiex T."/>
            <person name="Thomas J."/>
            <person name="Vandecasteele C."/>
            <person name="Vares D."/>
            <person name="Vear F."/>
            <person name="Vautrin S."/>
            <person name="Crespi M."/>
            <person name="Mangin B."/>
            <person name="Burke J.M."/>
            <person name="Salse J."/>
            <person name="Munos S."/>
            <person name="Vincourt P."/>
            <person name="Rieseberg L.H."/>
            <person name="Langlade N.B."/>
        </authorList>
    </citation>
    <scope>NUCLEOTIDE SEQUENCE</scope>
    <source>
        <tissue evidence="1">Leaves</tissue>
    </source>
</reference>
<proteinExistence type="predicted"/>
<dbReference type="Gramene" id="mRNA:HanXRQr2_Chr14g0666731">
    <property type="protein sequence ID" value="mRNA:HanXRQr2_Chr14g0666731"/>
    <property type="gene ID" value="HanXRQr2_Chr14g0666731"/>
</dbReference>
<sequence>MLFGRNKVSRYLRLPRDLGRDPFKPQPERPNTLRRMLVLVLTLGNGPERLLFPDNSSRSKYLRFKMLSGNFPCRLV</sequence>
<dbReference type="EMBL" id="MNCJ02000329">
    <property type="protein sequence ID" value="KAF5771093.1"/>
    <property type="molecule type" value="Genomic_DNA"/>
</dbReference>
<dbReference type="AlphaFoldDB" id="A0A9K3ECN7"/>
<dbReference type="Proteomes" id="UP000215914">
    <property type="component" value="Unassembled WGS sequence"/>
</dbReference>
<protein>
    <submittedName>
        <fullName evidence="1">Uncharacterized protein</fullName>
    </submittedName>
</protein>
<organism evidence="1 2">
    <name type="scientific">Helianthus annuus</name>
    <name type="common">Common sunflower</name>
    <dbReference type="NCBI Taxonomy" id="4232"/>
    <lineage>
        <taxon>Eukaryota</taxon>
        <taxon>Viridiplantae</taxon>
        <taxon>Streptophyta</taxon>
        <taxon>Embryophyta</taxon>
        <taxon>Tracheophyta</taxon>
        <taxon>Spermatophyta</taxon>
        <taxon>Magnoliopsida</taxon>
        <taxon>eudicotyledons</taxon>
        <taxon>Gunneridae</taxon>
        <taxon>Pentapetalae</taxon>
        <taxon>asterids</taxon>
        <taxon>campanulids</taxon>
        <taxon>Asterales</taxon>
        <taxon>Asteraceae</taxon>
        <taxon>Asteroideae</taxon>
        <taxon>Heliantheae alliance</taxon>
        <taxon>Heliantheae</taxon>
        <taxon>Helianthus</taxon>
    </lineage>
</organism>
<evidence type="ECO:0000313" key="2">
    <source>
        <dbReference type="Proteomes" id="UP000215914"/>
    </source>
</evidence>
<gene>
    <name evidence="1" type="ORF">HanXRQr2_Chr14g0666731</name>
</gene>
<reference evidence="1" key="2">
    <citation type="submission" date="2020-06" db="EMBL/GenBank/DDBJ databases">
        <title>Helianthus annuus Genome sequencing and assembly Release 2.</title>
        <authorList>
            <person name="Gouzy J."/>
            <person name="Langlade N."/>
            <person name="Munos S."/>
        </authorList>
    </citation>
    <scope>NUCLEOTIDE SEQUENCE</scope>
    <source>
        <tissue evidence="1">Leaves</tissue>
    </source>
</reference>
<name>A0A9K3ECN7_HELAN</name>
<keyword evidence="2" id="KW-1185">Reference proteome</keyword>
<accession>A0A9K3ECN7</accession>
<evidence type="ECO:0000313" key="1">
    <source>
        <dbReference type="EMBL" id="KAF5771093.1"/>
    </source>
</evidence>
<comment type="caution">
    <text evidence="1">The sequence shown here is derived from an EMBL/GenBank/DDBJ whole genome shotgun (WGS) entry which is preliminary data.</text>
</comment>